<evidence type="ECO:0000256" key="3">
    <source>
        <dbReference type="ARBA" id="ARBA00022746"/>
    </source>
</evidence>
<proteinExistence type="inferred from homology"/>
<dbReference type="NCBIfam" id="TIGR02734">
    <property type="entry name" value="crtI_fam"/>
    <property type="match status" value="1"/>
</dbReference>
<evidence type="ECO:0000256" key="2">
    <source>
        <dbReference type="ARBA" id="ARBA00006046"/>
    </source>
</evidence>
<dbReference type="GO" id="GO:0016117">
    <property type="term" value="P:carotenoid biosynthetic process"/>
    <property type="evidence" value="ECO:0007669"/>
    <property type="project" value="UniProtKB-KW"/>
</dbReference>
<dbReference type="Pfam" id="PF01593">
    <property type="entry name" value="Amino_oxidase"/>
    <property type="match status" value="1"/>
</dbReference>
<dbReference type="SUPFAM" id="SSF51905">
    <property type="entry name" value="FAD/NAD(P)-binding domain"/>
    <property type="match status" value="1"/>
</dbReference>
<keyword evidence="8" id="KW-1185">Reference proteome</keyword>
<dbReference type="Proteomes" id="UP000679691">
    <property type="component" value="Unassembled WGS sequence"/>
</dbReference>
<dbReference type="Gene3D" id="3.50.50.60">
    <property type="entry name" value="FAD/NAD(P)-binding domain"/>
    <property type="match status" value="2"/>
</dbReference>
<protein>
    <submittedName>
        <fullName evidence="7">Phytoene desaturase</fullName>
    </submittedName>
</protein>
<reference evidence="7" key="1">
    <citation type="submission" date="2021-03" db="EMBL/GenBank/DDBJ databases">
        <authorList>
            <person name="Lu T."/>
            <person name="Wang Q."/>
            <person name="Han X."/>
        </authorList>
    </citation>
    <scope>NUCLEOTIDE SEQUENCE</scope>
    <source>
        <strain evidence="7">WQ 2009</strain>
    </source>
</reference>
<evidence type="ECO:0000259" key="6">
    <source>
        <dbReference type="Pfam" id="PF01593"/>
    </source>
</evidence>
<dbReference type="InterPro" id="IPR036188">
    <property type="entry name" value="FAD/NAD-bd_sf"/>
</dbReference>
<sequence length="491" mass="55414">MKISIIGAGISGLVAACYLAKQGYKVHILEKNSSIGGRARQFQAEGFTFDMGPSWYWMPEVFEEFFNDFGKKASDYYELIRLSPSYKVYFDSQDVEVSASLARLEETFEAIEPGAAKQLQRYLKDAAEKYRIGMGEYARKPSLSITEYLKKDILSAGLRLSLLGNMEKHVNSYFKHPILQKIMQFPVLFLGALPKHIPAMYSLMNYADTLLGTWYPKGGMFEIIQAFYSLAQELGVTFTFDTAIDGVEIMDNKLTGVKAGSKTFSSDYVICSGDYHHFETILPEKFQSYSPAYWDKRKMAPSSVIYYLGFNKKLPLNHHSLFFDSDFNQHAKELYDAPQWPSDPMFYVCAPSVTDATVAPEGKENLFILIPIAAGLPENTKEEDPYLSQVIQRLEKKTGVSIAESMCYKRKFSISDFQTDYYAFKGNAYGLANTLDQTAFFKPRIKSKKIRNLYYTGQLTVPGPGVPPAILSGRMVAQNLISSLKKGATYE</sequence>
<dbReference type="InterPro" id="IPR014105">
    <property type="entry name" value="Carotenoid/retinoid_OxRdtase"/>
</dbReference>
<evidence type="ECO:0000256" key="4">
    <source>
        <dbReference type="ARBA" id="ARBA00023002"/>
    </source>
</evidence>
<dbReference type="EMBL" id="JAGKSB010000003">
    <property type="protein sequence ID" value="MBP3942715.1"/>
    <property type="molecule type" value="Genomic_DNA"/>
</dbReference>
<dbReference type="InterPro" id="IPR002937">
    <property type="entry name" value="Amino_oxidase"/>
</dbReference>
<feature type="domain" description="Amine oxidase" evidence="6">
    <location>
        <begin position="10"/>
        <end position="481"/>
    </location>
</feature>
<comment type="caution">
    <text evidence="7">The sequence shown here is derived from an EMBL/GenBank/DDBJ whole genome shotgun (WGS) entry which is preliminary data.</text>
</comment>
<evidence type="ECO:0000256" key="5">
    <source>
        <dbReference type="RuleBase" id="RU362075"/>
    </source>
</evidence>
<evidence type="ECO:0000256" key="1">
    <source>
        <dbReference type="ARBA" id="ARBA00004829"/>
    </source>
</evidence>
<name>A0A8T4H8X3_9SPHI</name>
<comment type="similarity">
    <text evidence="2 5">Belongs to the carotenoid/retinoid oxidoreductase family.</text>
</comment>
<dbReference type="AlphaFoldDB" id="A0A8T4H8X3"/>
<evidence type="ECO:0000313" key="8">
    <source>
        <dbReference type="Proteomes" id="UP000679691"/>
    </source>
</evidence>
<comment type="pathway">
    <text evidence="1 5">Carotenoid biosynthesis.</text>
</comment>
<dbReference type="RefSeq" id="WP_353546197.1">
    <property type="nucleotide sequence ID" value="NZ_JAGKSB010000003.1"/>
</dbReference>
<dbReference type="GO" id="GO:0016491">
    <property type="term" value="F:oxidoreductase activity"/>
    <property type="evidence" value="ECO:0007669"/>
    <property type="project" value="UniProtKB-KW"/>
</dbReference>
<dbReference type="PANTHER" id="PTHR43734:SF1">
    <property type="entry name" value="PHYTOENE DESATURASE"/>
    <property type="match status" value="1"/>
</dbReference>
<keyword evidence="4 5" id="KW-0560">Oxidoreductase</keyword>
<dbReference type="PANTHER" id="PTHR43734">
    <property type="entry name" value="PHYTOENE DESATURASE"/>
    <property type="match status" value="1"/>
</dbReference>
<evidence type="ECO:0000313" key="7">
    <source>
        <dbReference type="EMBL" id="MBP3942715.1"/>
    </source>
</evidence>
<keyword evidence="3 5" id="KW-0125">Carotenoid biosynthesis</keyword>
<gene>
    <name evidence="7" type="primary">crtI</name>
    <name evidence="7" type="ORF">J5U18_03905</name>
</gene>
<dbReference type="PROSITE" id="PS51257">
    <property type="entry name" value="PROKAR_LIPOPROTEIN"/>
    <property type="match status" value="1"/>
</dbReference>
<organism evidence="7 8">
    <name type="scientific">Rhinopithecimicrobium faecis</name>
    <dbReference type="NCBI Taxonomy" id="2820698"/>
    <lineage>
        <taxon>Bacteria</taxon>
        <taxon>Pseudomonadati</taxon>
        <taxon>Bacteroidota</taxon>
        <taxon>Sphingobacteriia</taxon>
        <taxon>Sphingobacteriales</taxon>
        <taxon>Sphingobacteriaceae</taxon>
        <taxon>Rhinopithecimicrobium</taxon>
    </lineage>
</organism>
<accession>A0A8T4H8X3</accession>
<dbReference type="PRINTS" id="PR00419">
    <property type="entry name" value="ADXRDTASE"/>
</dbReference>